<dbReference type="AlphaFoldDB" id="A0A974HGD2"/>
<evidence type="ECO:0000313" key="2">
    <source>
        <dbReference type="Proteomes" id="UP000694892"/>
    </source>
</evidence>
<reference evidence="2" key="1">
    <citation type="journal article" date="2016" name="Nature">
        <title>Genome evolution in the allotetraploid frog Xenopus laevis.</title>
        <authorList>
            <person name="Session A.M."/>
            <person name="Uno Y."/>
            <person name="Kwon T."/>
            <person name="Chapman J.A."/>
            <person name="Toyoda A."/>
            <person name="Takahashi S."/>
            <person name="Fukui A."/>
            <person name="Hikosaka A."/>
            <person name="Suzuki A."/>
            <person name="Kondo M."/>
            <person name="van Heeringen S.J."/>
            <person name="Quigley I."/>
            <person name="Heinz S."/>
            <person name="Ogino H."/>
            <person name="Ochi H."/>
            <person name="Hellsten U."/>
            <person name="Lyons J.B."/>
            <person name="Simakov O."/>
            <person name="Putnam N."/>
            <person name="Stites J."/>
            <person name="Kuroki Y."/>
            <person name="Tanaka T."/>
            <person name="Michiue T."/>
            <person name="Watanabe M."/>
            <person name="Bogdanovic O."/>
            <person name="Lister R."/>
            <person name="Georgiou G."/>
            <person name="Paranjpe S.S."/>
            <person name="van Kruijsbergen I."/>
            <person name="Shu S."/>
            <person name="Carlson J."/>
            <person name="Kinoshita T."/>
            <person name="Ohta Y."/>
            <person name="Mawaribuchi S."/>
            <person name="Jenkins J."/>
            <person name="Grimwood J."/>
            <person name="Schmutz J."/>
            <person name="Mitros T."/>
            <person name="Mozaffari S.V."/>
            <person name="Suzuki Y."/>
            <person name="Haramoto Y."/>
            <person name="Yamamoto T.S."/>
            <person name="Takagi C."/>
            <person name="Heald R."/>
            <person name="Miller K."/>
            <person name="Haudenschild C."/>
            <person name="Kitzman J."/>
            <person name="Nakayama T."/>
            <person name="Izutsu Y."/>
            <person name="Robert J."/>
            <person name="Fortriede J."/>
            <person name="Burns K."/>
            <person name="Lotay V."/>
            <person name="Karimi K."/>
            <person name="Yasuoka Y."/>
            <person name="Dichmann D.S."/>
            <person name="Flajnik M.F."/>
            <person name="Houston D.W."/>
            <person name="Shendure J."/>
            <person name="DuPasquier L."/>
            <person name="Vize P.D."/>
            <person name="Zorn A.M."/>
            <person name="Ito M."/>
            <person name="Marcotte E.M."/>
            <person name="Wallingford J.B."/>
            <person name="Ito Y."/>
            <person name="Asashima M."/>
            <person name="Ueno N."/>
            <person name="Matsuda Y."/>
            <person name="Veenstra G.J."/>
            <person name="Fujiyama A."/>
            <person name="Harland R.M."/>
            <person name="Taira M."/>
            <person name="Rokhsar D.S."/>
        </authorList>
    </citation>
    <scope>NUCLEOTIDE SEQUENCE [LARGE SCALE GENOMIC DNA]</scope>
    <source>
        <strain evidence="2">J</strain>
    </source>
</reference>
<evidence type="ECO:0000313" key="1">
    <source>
        <dbReference type="EMBL" id="OCT76955.1"/>
    </source>
</evidence>
<name>A0A974HGD2_XENLA</name>
<accession>A0A974HGD2</accession>
<organism evidence="1 2">
    <name type="scientific">Xenopus laevis</name>
    <name type="common">African clawed frog</name>
    <dbReference type="NCBI Taxonomy" id="8355"/>
    <lineage>
        <taxon>Eukaryota</taxon>
        <taxon>Metazoa</taxon>
        <taxon>Chordata</taxon>
        <taxon>Craniata</taxon>
        <taxon>Vertebrata</taxon>
        <taxon>Euteleostomi</taxon>
        <taxon>Amphibia</taxon>
        <taxon>Batrachia</taxon>
        <taxon>Anura</taxon>
        <taxon>Pipoidea</taxon>
        <taxon>Pipidae</taxon>
        <taxon>Xenopodinae</taxon>
        <taxon>Xenopus</taxon>
        <taxon>Xenopus</taxon>
    </lineage>
</organism>
<protein>
    <submittedName>
        <fullName evidence="1">Uncharacterized protein</fullName>
    </submittedName>
</protein>
<gene>
    <name evidence="1" type="ORF">XELAEV_18032160mg</name>
</gene>
<dbReference type="Proteomes" id="UP000694892">
    <property type="component" value="Chromosome 6L"/>
</dbReference>
<sequence length="77" mass="8995">MQLTADWIHIILPAINHGGPIRDQYSISSVTEDPKVCIIQFYGISTSFSFVKLWFCFSLYFAHKVQTWELTYFLPFS</sequence>
<dbReference type="EMBL" id="CM004476">
    <property type="protein sequence ID" value="OCT76955.1"/>
    <property type="molecule type" value="Genomic_DNA"/>
</dbReference>
<proteinExistence type="predicted"/>